<organism evidence="2 3">
    <name type="scientific">Tanacetum coccineum</name>
    <dbReference type="NCBI Taxonomy" id="301880"/>
    <lineage>
        <taxon>Eukaryota</taxon>
        <taxon>Viridiplantae</taxon>
        <taxon>Streptophyta</taxon>
        <taxon>Embryophyta</taxon>
        <taxon>Tracheophyta</taxon>
        <taxon>Spermatophyta</taxon>
        <taxon>Magnoliopsida</taxon>
        <taxon>eudicotyledons</taxon>
        <taxon>Gunneridae</taxon>
        <taxon>Pentapetalae</taxon>
        <taxon>asterids</taxon>
        <taxon>campanulids</taxon>
        <taxon>Asterales</taxon>
        <taxon>Asteraceae</taxon>
        <taxon>Asteroideae</taxon>
        <taxon>Anthemideae</taxon>
        <taxon>Anthemidinae</taxon>
        <taxon>Tanacetum</taxon>
    </lineage>
</organism>
<evidence type="ECO:0000313" key="3">
    <source>
        <dbReference type="Proteomes" id="UP001151760"/>
    </source>
</evidence>
<keyword evidence="3" id="KW-1185">Reference proteome</keyword>
<reference evidence="2" key="1">
    <citation type="journal article" date="2022" name="Int. J. Mol. Sci.">
        <title>Draft Genome of Tanacetum Coccineum: Genomic Comparison of Closely Related Tanacetum-Family Plants.</title>
        <authorList>
            <person name="Yamashiro T."/>
            <person name="Shiraishi A."/>
            <person name="Nakayama K."/>
            <person name="Satake H."/>
        </authorList>
    </citation>
    <scope>NUCLEOTIDE SEQUENCE</scope>
</reference>
<feature type="region of interest" description="Disordered" evidence="1">
    <location>
        <begin position="55"/>
        <end position="95"/>
    </location>
</feature>
<sequence length="95" mass="10024">MANSSIIPDHPGPKMINYGQYGAFTDGNLAKYTLYSLSLRKRAIVSDFGVGSNHVKTVPPIPPPPGTNPGNAGSLNRVDTIPTDNTNNTTTNNVA</sequence>
<gene>
    <name evidence="2" type="ORF">Tco_1016772</name>
</gene>
<feature type="compositionally biased region" description="Low complexity" evidence="1">
    <location>
        <begin position="83"/>
        <end position="95"/>
    </location>
</feature>
<accession>A0ABQ5FRK2</accession>
<comment type="caution">
    <text evidence="2">The sequence shown here is derived from an EMBL/GenBank/DDBJ whole genome shotgun (WGS) entry which is preliminary data.</text>
</comment>
<reference evidence="2" key="2">
    <citation type="submission" date="2022-01" db="EMBL/GenBank/DDBJ databases">
        <authorList>
            <person name="Yamashiro T."/>
            <person name="Shiraishi A."/>
            <person name="Satake H."/>
            <person name="Nakayama K."/>
        </authorList>
    </citation>
    <scope>NUCLEOTIDE SEQUENCE</scope>
</reference>
<dbReference type="Proteomes" id="UP001151760">
    <property type="component" value="Unassembled WGS sequence"/>
</dbReference>
<proteinExistence type="predicted"/>
<name>A0ABQ5FRK2_9ASTR</name>
<evidence type="ECO:0000256" key="1">
    <source>
        <dbReference type="SAM" id="MobiDB-lite"/>
    </source>
</evidence>
<protein>
    <submittedName>
        <fullName evidence="2">Uncharacterized protein</fullName>
    </submittedName>
</protein>
<dbReference type="EMBL" id="BQNB010017620">
    <property type="protein sequence ID" value="GJT65292.1"/>
    <property type="molecule type" value="Genomic_DNA"/>
</dbReference>
<evidence type="ECO:0000313" key="2">
    <source>
        <dbReference type="EMBL" id="GJT65292.1"/>
    </source>
</evidence>